<dbReference type="InterPro" id="IPR026847">
    <property type="entry name" value="VPS13"/>
</dbReference>
<dbReference type="GO" id="GO:0006869">
    <property type="term" value="P:lipid transport"/>
    <property type="evidence" value="ECO:0007669"/>
    <property type="project" value="UniProtKB-KW"/>
</dbReference>
<dbReference type="InterPro" id="IPR041969">
    <property type="entry name" value="VP13D_UBA"/>
</dbReference>
<dbReference type="SMART" id="SM00165">
    <property type="entry name" value="UBA"/>
    <property type="match status" value="1"/>
</dbReference>
<dbReference type="InterPro" id="IPR009543">
    <property type="entry name" value="VPS13_VAB"/>
</dbReference>
<name>A0A6P4F541_DRORH</name>
<evidence type="ECO:0000256" key="3">
    <source>
        <dbReference type="ARBA" id="ARBA00023055"/>
    </source>
</evidence>
<dbReference type="CDD" id="cd14306">
    <property type="entry name" value="UBA_VP13D"/>
    <property type="match status" value="1"/>
</dbReference>
<keyword evidence="3" id="KW-0445">Lipid transport</keyword>
<dbReference type="Pfam" id="PF12624">
    <property type="entry name" value="VPS13_N"/>
    <property type="match status" value="1"/>
</dbReference>
<dbReference type="OrthoDB" id="272810at2759"/>
<reference evidence="6" key="3">
    <citation type="submission" date="2025-05" db="UniProtKB">
        <authorList>
            <consortium name="EnsemblMetazoa"/>
        </authorList>
    </citation>
    <scope>IDENTIFICATION</scope>
</reference>
<sequence>MLRDLITWVLNTYLGKYLENLNSAQLSVALLSGEVELENIPIRKDALRSFNLPVEVTAGTIRKIKLQIPVRQFRTSPWCISIEGLFCIICPKNLENWDYEKEKLQDLEYKLAVLDTAEAGWRSEKGKQMESYYFSSYNNWLKYGTNMATNIVDNIELKISDVHFRFEDIVDTGKSRICTGIKIGSLTAQSCDCDWTNGSYKMNNNEMNYKLVELKELSVYWDLLHEDIKCQSYTNQEILEKMHSTCELRPHNFIIKPICATARWKRDKCQQVIRTKDKPRVSCELLVPEVVIDISKVQRLQMLDKLSEIRQVKEVRQYRLKRPNCSVESNPRSWWKYANVCHGFDFKPNEEKWSILKENLRYMLLYKTIILNPNENLSNADKEFKTYIESDRKISDLTIMRRICFEKVFTKGFAFESQNEQGKTMLFHWFPNWMGWYANSPSTPNSEQDESLKHLEDDILVALENSIQNSSELKSDAVFGHFSINLLKGLIILQTEDKLNDGRMKSMEMQFNNFAAYLQLSPQLTSYTVGISLQEVYLIDKTSNESMHNYLIKPQTGNTAIPNQIVKNGLQEETLFQLQYENCNNLRFQLNIKSKSLDLIYNEDAIQWLLDFLADSNPKKYSPRDRIEKKTDFMKNWNQMFSGNEVNRKIWMFEIEIFAPRIIFLENYKVSNSLMVLLDFGKLEMRKMEVKRVMPVIESAVTENASDDDETYLTPCSTPPASEKSGSESPTLLENPKTESFLNKNVHLEYVLHNKIYDKYLINFTNLQVLVCKYEERWQACLKTSSNFHLIDKFNINLTLEQRNIFTVDPDYPSFMLFGTCPTILIHGNEELINNCCNIMKPIIKASKEMENIYRGGNTLYASERIKNLAEDDKSRVVIEFVMDQLVIEMQSTERSIAELQIIGARAGLTKESNEMNISMSVHGLLLVDAIQSFGPDFELLVASHRHVGMDSLSGSLKHSAIVSPTSPGSPNFFDRATSPHMITKAVQNIKMGDKQTEYIDDEDSTALITVDIKIVPPNENNSMQLHTTNITFNSLDIIANQDTILEILNFAKRTLLAQNIFQSNSPQSTIETIEESIELGDQVDHKNHNEIYFDFFRLNILLLYTIRRDKFNVGRKVGTVTLTEAKINASFQSDLSIFGSLGGIQVIDITSEAFCHPRILSVGRDQILRASDSNKQTVLSQLSNEIYSNNYNEEKSDESDAISFQSHWSDKTTCTFQMRMASASYTHCPRFLRDVNACITYFKRSLREFATSIGNKATDMAKEFVQQIRAAEQIGPVYTQRNTHENWLDIIISSPIIILPISNTSTNVLIANLGKISCSNALKSDSDDFSESYTIEIKNTYVYSLNIDEREYSFNVHPAKNKDAIPILHDTAITLHIFAGYSSDNGQEKTLNSFSIKGSMIEALKVSLNRKQYELLLECIRYATNFSNGVLNDPEEVDENGDSEPTLSIDDEPMISTIIHFSVPVFQINLQNEYHDDLINLTFKDFNVKHIAKGFEKDVEVVLKSVLMEDLKSDLTSPFRNMVTSIDIEKNIKKNELTSSSCPDLPSYCNALKNRSRSMPYMQVKKFTGDKKFTSCNKNELRRKKESQTLVIYKSNTGRSAENSKIEQSSSIQFNCLNLAICVERWYTIFDFFGLVSADNSDKKITEEKKLVEKSTDEFCSKLKVSIRSFNFTLIRNESLLSRVNVSNAVFMILQDSFSKIVEGCLGSVSVYDLTKYGNFYKQKFLTSGTEALNFVYKKKLVDLEALKTLDTDSTLRINMSAVHYIHTKRFSTELHVFVKDLLQLQTPVIRKLKKQSHGNEQNMRPSKMKLVIQADSPVIVLPASYNRNEVIIAYLGQFTLRNSFHFASDDNIISKRSDTPSESEILDVMRIDLVNINLFSGERTSMKAKVDQEKDRIIIADINFQRLGQPFFNESCFLHLQLERNLSADIHRVCPDISVQGTFSKLNGMINIQQYKLIRSFLNNNIGEQTDDIYMNYHNNSCTSIERLSTINLLPKNEVSKAVSILISIRILLEDVSLLLALNTSQSAVIEPLACIHFVKSTLEIDLFSDGSQDIDLISSNILIVDERNETVKSNENMFKNILAPSKKEVRVENSVQVEIHCRKKASFSKYTIMLNNMRVFALLSFLDQLKSYLQEDSPGPVVNSQFPQKTQVDNSISTEYVVNITDSEIILAEECSRLDSNAIILKSTTVICYKPNSNIVPLSLDINHLEIFSCTLDAEEESALSIIDPFTLIIDLRSNCLNILIQKHLNIRLSYVDVKLFSRMARLLPTQASRSKNVITKADSDLEKVAPLVAMGFELSDCLYAMQVNNWKINDAALWLSQQKQNSYRNPALEMKTAVVDASLISVFIIDDCMDADVPLLEISLSKFLLNYTFKTQDSNAKESNIRHFSSGHIDTEASVNYYNRRLSGWEPVAETWKSNLEWKYTKGHLDNKRRFEIGISSQQMLNLNVTSTFIELFNMVLKNWTIDFNDNGAKNFRQRSPFIPFALQNLSGTPLLFKSIYAPLGDLTCSDLHQFELIKNWYTVQPNETKTFDFTQKSKLRHIHSHQLNLHQIFVQIHGWTLIGPISVDKVGMFFRTTKLDSQFSTKSRIVFDISLIGSAQKLIKVKSSLGVINKLDRNVFLKMSLKSTHSDGLSAISVIKPNEELSLPLKFIDASLHVAHNTSDNEAYEDTGFSNEEIVWKYLGKEDSKQLLLGYDNTKSMVYTLANVSREIHHPKEQNLPGHKITLLPPLKINNMLCCDLMFKIHDQASGRINSSESTNIYNVNIYQPLNLSITLDNFQLSGQLKIPVSHTGVVEPKLKLFDIQKRELHLRVSIQSFKGKGMEIYISAPVWIINKTGLPLIYRQEGASNTAAGQFEEHETARQVAPLMFSFSDQEGSPALELRLGNAYGSNNLWCKSFSTHKDLTHRELRAVNTMGSYAIGIGVRRGRGLYACTTFVTLSSRFHLHNQSGYKLEFMQLCDIVNYDRPDPRKIISAPIDCNFAFHWPNWDQEQFICVRIPEIECCCWSKGIPINEVKSLYINVRNEWGDMFFLRLEIISKNATFILLFTDARTLPPPIRIDNCSEVVINFSQIRSKPVWITPVRPQSSLSYVMDDPSGVQSLLMEAPGGNMIEFPINNKDNIKKTLTYTNFIYIAFHGTFERSSGEDSPHRHLVLGVRGRRVVIMEKNSGDRSQLWLMNSNGQLEHEGSTPPIQTNDANAVRLVLDLEKAPNPMEFTSLVVRTPNKQRSTTQKWRFENGRLMCHANMCVQSRFGESGLKPNYEAVVGRIENKSNKQSIPIGQHIVAQKLRPGSGQLELSTRMDGPISTIEICDIKVKQNAVFLTPDLLWMHASLNNRQITDKGKVSFAHEYLIKIELVKGIGISIITRKPCEEIMFISLDHIHCDIVQSALENSLDLNISYIQIDNQLLDAASSIALNTQTSSDQDQRKNAVVLKLKMLPCPNKNAIIFKYLTLDLKPLTANLEEKLILKVASFLGYGKINRQNLSVQYQFDNFEEKPILQDMKRYYFEELSIGATQVRLSAFTSSKLPVELHETKKALGLTLIKFEDAVIELDRYSDKFHFETMDVYLKEMKKHYIIQVKWHAAAILGSVDFLGNPMGFANDLSEGVSGLIFEGSVKSLVKNVTHGISNSTAKLTETLSDSLGKVVLDDHDNETRQRILELQSKTSGGHLAAGLKGLGFGLLGGVTSIVRHTYDGAQSDGVPGFLSGLGKGLVGTVTKPIIGVLDLASETASAVRETSRATHRNPLYRKRLPRCVTGAPGGLLPLYSNIQSKGQQYLYLINHKNFSEKIISYEANLWRDKQERVRLLVSTEYVRIFSFIDGNPTIMFESHVSEILSCHPVVTHVGTTPSTSSRATASHWIEISTNLPKITRPRIRCRSEECAEAASRCINYAKSVFDEREHTIL</sequence>
<dbReference type="InterPro" id="IPR015940">
    <property type="entry name" value="UBA"/>
</dbReference>
<organism evidence="8">
    <name type="scientific">Drosophila rhopaloa</name>
    <name type="common">Fruit fly</name>
    <dbReference type="NCBI Taxonomy" id="1041015"/>
    <lineage>
        <taxon>Eukaryota</taxon>
        <taxon>Metazoa</taxon>
        <taxon>Ecdysozoa</taxon>
        <taxon>Arthropoda</taxon>
        <taxon>Hexapoda</taxon>
        <taxon>Insecta</taxon>
        <taxon>Pterygota</taxon>
        <taxon>Neoptera</taxon>
        <taxon>Endopterygota</taxon>
        <taxon>Diptera</taxon>
        <taxon>Brachycera</taxon>
        <taxon>Muscomorpha</taxon>
        <taxon>Ephydroidea</taxon>
        <taxon>Drosophilidae</taxon>
        <taxon>Drosophila</taxon>
        <taxon>Sophophora</taxon>
    </lineage>
</organism>
<dbReference type="PROSITE" id="PS50030">
    <property type="entry name" value="UBA"/>
    <property type="match status" value="1"/>
</dbReference>
<dbReference type="InterPro" id="IPR026854">
    <property type="entry name" value="VPS13_N"/>
</dbReference>
<comment type="similarity">
    <text evidence="1">Belongs to the VPS13 family.</text>
</comment>
<dbReference type="Pfam" id="PF25036">
    <property type="entry name" value="VPS13_VAB"/>
    <property type="match status" value="1"/>
</dbReference>
<accession>A0A6P4F541</accession>
<reference evidence="7" key="1">
    <citation type="journal article" date="2021" name="Elife">
        <title>Highly contiguous assemblies of 101 drosophilid genomes.</title>
        <authorList>
            <person name="Kim B.Y."/>
            <person name="Wang J.R."/>
            <person name="Miller D.E."/>
            <person name="Barmina O."/>
            <person name="Delaney E."/>
            <person name="Thompson A."/>
            <person name="Comeault A.A."/>
            <person name="Peede D."/>
            <person name="D'Agostino E.R."/>
            <person name="Pelaez J."/>
            <person name="Aguilar J.M."/>
            <person name="Haji D."/>
            <person name="Matsunaga T."/>
            <person name="Armstrong E.E."/>
            <person name="Zych M."/>
            <person name="Ogawa Y."/>
            <person name="Stamenkovic-Radak M."/>
            <person name="Jelic M."/>
            <person name="Veselinovic M.S."/>
            <person name="Tanaskovic M."/>
            <person name="Eric P."/>
            <person name="Gao J.J."/>
            <person name="Katoh T.K."/>
            <person name="Toda M.J."/>
            <person name="Watabe H."/>
            <person name="Watada M."/>
            <person name="Davis J.S."/>
            <person name="Moyle L.C."/>
            <person name="Manoli G."/>
            <person name="Bertolini E."/>
            <person name="Kostal V."/>
            <person name="Hawley R.S."/>
            <person name="Takahashi A."/>
            <person name="Jones C.D."/>
            <person name="Price D.K."/>
            <person name="Whiteman N."/>
            <person name="Kopp A."/>
            <person name="Matute D.R."/>
            <person name="Petrov D.A."/>
        </authorList>
    </citation>
    <scope>NUCLEOTIDE SEQUENCE [LARGE SCALE GENOMIC DNA]</scope>
</reference>
<evidence type="ECO:0000256" key="2">
    <source>
        <dbReference type="ARBA" id="ARBA00022448"/>
    </source>
</evidence>
<dbReference type="GeneID" id="108045594"/>
<evidence type="ECO:0000313" key="6">
    <source>
        <dbReference type="EnsemblMetazoa" id="XP_016980451.1"/>
    </source>
</evidence>
<evidence type="ECO:0000313" key="8">
    <source>
        <dbReference type="RefSeq" id="XP_016980451.1"/>
    </source>
</evidence>
<dbReference type="CTD" id="55187"/>
<protein>
    <submittedName>
        <fullName evidence="8">Vacuolar protein sorting-associated protein 13D</fullName>
    </submittedName>
</protein>
<proteinExistence type="inferred from homology"/>
<dbReference type="Pfam" id="PF25033">
    <property type="entry name" value="VPS13_M"/>
    <property type="match status" value="1"/>
</dbReference>
<gene>
    <name evidence="8" type="primary">LOC108045594</name>
    <name evidence="6" type="synonym">108045594</name>
</gene>
<dbReference type="GO" id="GO:0007005">
    <property type="term" value="P:mitochondrion organization"/>
    <property type="evidence" value="ECO:0007669"/>
    <property type="project" value="TreeGrafter"/>
</dbReference>
<evidence type="ECO:0000259" key="5">
    <source>
        <dbReference type="PROSITE" id="PS50030"/>
    </source>
</evidence>
<feature type="domain" description="UBA" evidence="5">
    <location>
        <begin position="2284"/>
        <end position="2326"/>
    </location>
</feature>
<dbReference type="SUPFAM" id="SSF46934">
    <property type="entry name" value="UBA-like"/>
    <property type="match status" value="1"/>
</dbReference>
<keyword evidence="2" id="KW-0813">Transport</keyword>
<dbReference type="PANTHER" id="PTHR16166">
    <property type="entry name" value="VACUOLAR PROTEIN SORTING-ASSOCIATED PROTEIN VPS13"/>
    <property type="match status" value="1"/>
</dbReference>
<dbReference type="GO" id="GO:0006623">
    <property type="term" value="P:protein targeting to vacuole"/>
    <property type="evidence" value="ECO:0007669"/>
    <property type="project" value="TreeGrafter"/>
</dbReference>
<dbReference type="InterPro" id="IPR056747">
    <property type="entry name" value="VPS13-like_M"/>
</dbReference>
<evidence type="ECO:0000256" key="1">
    <source>
        <dbReference type="ARBA" id="ARBA00006545"/>
    </source>
</evidence>
<evidence type="ECO:0000256" key="4">
    <source>
        <dbReference type="SAM" id="MobiDB-lite"/>
    </source>
</evidence>
<dbReference type="RefSeq" id="XP_016980451.1">
    <property type="nucleotide sequence ID" value="XM_017124962.1"/>
</dbReference>
<dbReference type="GO" id="GO:0045053">
    <property type="term" value="P:protein retention in Golgi apparatus"/>
    <property type="evidence" value="ECO:0007669"/>
    <property type="project" value="TreeGrafter"/>
</dbReference>
<reference evidence="8" key="2">
    <citation type="submission" date="2025-04" db="UniProtKB">
        <authorList>
            <consortium name="RefSeq"/>
        </authorList>
    </citation>
    <scope>IDENTIFICATION</scope>
</reference>
<dbReference type="EnsemblMetazoa" id="XM_017124962.2">
    <property type="protein sequence ID" value="XP_016980451.1"/>
    <property type="gene ID" value="LOC108045594"/>
</dbReference>
<dbReference type="PANTHER" id="PTHR16166:SF141">
    <property type="entry name" value="INTERMEMBRANE LIPID TRANSFER PROTEIN VPS13D"/>
    <property type="match status" value="1"/>
</dbReference>
<evidence type="ECO:0000313" key="7">
    <source>
        <dbReference type="Proteomes" id="UP001652680"/>
    </source>
</evidence>
<dbReference type="InterPro" id="IPR009060">
    <property type="entry name" value="UBA-like_sf"/>
</dbReference>
<dbReference type="Proteomes" id="UP001652680">
    <property type="component" value="Unassembled WGS sequence"/>
</dbReference>
<dbReference type="CDD" id="cd23453">
    <property type="entry name" value="beta-trefoil_Ricin_VPS13D"/>
    <property type="match status" value="1"/>
</dbReference>
<dbReference type="PROSITE" id="PS50231">
    <property type="entry name" value="RICIN_B_LECTIN"/>
    <property type="match status" value="1"/>
</dbReference>
<feature type="region of interest" description="Disordered" evidence="4">
    <location>
        <begin position="705"/>
        <end position="735"/>
    </location>
</feature>
<keyword evidence="7" id="KW-1185">Reference proteome</keyword>